<dbReference type="RefSeq" id="WP_071933376.1">
    <property type="nucleotide sequence ID" value="NZ_CP016804.1"/>
</dbReference>
<dbReference type="OrthoDB" id="9837at2157"/>
<dbReference type="KEGG" id="hhsr:HSR6_1747"/>
<comment type="similarity">
    <text evidence="1">Belongs to the CbbQ/NirQ/NorQ/GpvN family.</text>
</comment>
<evidence type="ECO:0000313" key="7">
    <source>
        <dbReference type="Proteomes" id="UP000186165"/>
    </source>
</evidence>
<feature type="domain" description="CbbQ/NirQ/NorQ C-terminal" evidence="5">
    <location>
        <begin position="246"/>
        <end position="330"/>
    </location>
</feature>
<evidence type="ECO:0000313" key="6">
    <source>
        <dbReference type="EMBL" id="APE96184.1"/>
    </source>
</evidence>
<proteinExistence type="inferred from homology"/>
<evidence type="ECO:0000256" key="2">
    <source>
        <dbReference type="ARBA" id="ARBA00022741"/>
    </source>
</evidence>
<protein>
    <submittedName>
        <fullName evidence="6">AAA domain (Dynein-related subfamily)</fullName>
    </submittedName>
</protein>
<evidence type="ECO:0000259" key="5">
    <source>
        <dbReference type="Pfam" id="PF08406"/>
    </source>
</evidence>
<dbReference type="InterPro" id="IPR011704">
    <property type="entry name" value="ATPase_dyneun-rel_AAA"/>
</dbReference>
<evidence type="ECO:0000256" key="3">
    <source>
        <dbReference type="ARBA" id="ARBA00022840"/>
    </source>
</evidence>
<dbReference type="InterPro" id="IPR027417">
    <property type="entry name" value="P-loop_NTPase"/>
</dbReference>
<dbReference type="Pfam" id="PF07728">
    <property type="entry name" value="AAA_5"/>
    <property type="match status" value="1"/>
</dbReference>
<reference evidence="7" key="1">
    <citation type="submission" date="2016-08" db="EMBL/GenBank/DDBJ databases">
        <title>Discovery of first anaerobic lithoheterotrophic haloarchae widely represented in hypersaline habitats.</title>
        <authorList>
            <person name="Sorokin D.Y."/>
            <person name="Kublanov I.V."/>
            <person name="Roman P."/>
            <person name="Sinninghe Damste J.S."/>
            <person name="Golyshin P.N."/>
            <person name="Rojo D."/>
            <person name="Ciordia S."/>
            <person name="Mena Md.C."/>
            <person name="Ferrer M."/>
            <person name="Smedile F."/>
            <person name="Messina E."/>
            <person name="La Cono V."/>
            <person name="Yakimov M.M."/>
        </authorList>
    </citation>
    <scope>NUCLEOTIDE SEQUENCE [LARGE SCALE GENOMIC DNA]</scope>
    <source>
        <strain evidence="7">HSR6</strain>
    </source>
</reference>
<dbReference type="InterPro" id="IPR050764">
    <property type="entry name" value="CbbQ/NirQ/NorQ/GpvN"/>
</dbReference>
<feature type="domain" description="ATPase dynein-related AAA" evidence="4">
    <location>
        <begin position="80"/>
        <end position="233"/>
    </location>
</feature>
<dbReference type="GO" id="GO:0005524">
    <property type="term" value="F:ATP binding"/>
    <property type="evidence" value="ECO:0007669"/>
    <property type="project" value="UniProtKB-KW"/>
</dbReference>
<dbReference type="PANTHER" id="PTHR42759:SF1">
    <property type="entry name" value="MAGNESIUM-CHELATASE SUBUNIT CHLD"/>
    <property type="match status" value="1"/>
</dbReference>
<keyword evidence="7" id="KW-1185">Reference proteome</keyword>
<keyword evidence="3" id="KW-0067">ATP-binding</keyword>
<dbReference type="EMBL" id="CP016804">
    <property type="protein sequence ID" value="APE96184.1"/>
    <property type="molecule type" value="Genomic_DNA"/>
</dbReference>
<dbReference type="PANTHER" id="PTHR42759">
    <property type="entry name" value="MOXR FAMILY PROTEIN"/>
    <property type="match status" value="1"/>
</dbReference>
<dbReference type="Proteomes" id="UP000186165">
    <property type="component" value="Chromosome"/>
</dbReference>
<sequence>MTGETDAGEYHDLAGIRVTLDPTGNLVGPPTGETYHGLPVREPGPAQVPEVRTAYHPASMTAGRDSEQIIARALGEMDKPVLLEGEAGTGKNTAVLTLAGRTNRPVTRMNFGADTTIFDLVGEKDLVGGETVYVLGELAKAALFGWVFVGDEINMAEGDITSHLHAICEEVGRRRLTLRGTGRTLTDLPPGVEWDPEKHLGRYIHPAFRFVGTANPLSYAGTSEMNDAFRSRFVVLPIEYLPPEEEAELLVEETGVDPERASDLTTMAERLREAHRRDELETPISHRELLKVVELAGPEEQFMSIGEAARLVLVGHATLKLDKATIRDTITAEL</sequence>
<evidence type="ECO:0000259" key="4">
    <source>
        <dbReference type="Pfam" id="PF07728"/>
    </source>
</evidence>
<evidence type="ECO:0000256" key="1">
    <source>
        <dbReference type="ARBA" id="ARBA00009417"/>
    </source>
</evidence>
<dbReference type="AlphaFoldDB" id="A0A1J1AEK7"/>
<dbReference type="SUPFAM" id="SSF52540">
    <property type="entry name" value="P-loop containing nucleoside triphosphate hydrolases"/>
    <property type="match status" value="1"/>
</dbReference>
<name>A0A1J1AEK7_9EURY</name>
<keyword evidence="2" id="KW-0547">Nucleotide-binding</keyword>
<dbReference type="Pfam" id="PF08406">
    <property type="entry name" value="CbbQ_C"/>
    <property type="match status" value="1"/>
</dbReference>
<accession>A0A1J1AEK7</accession>
<gene>
    <name evidence="6" type="ORF">HSR6_1747</name>
</gene>
<dbReference type="GO" id="GO:0016887">
    <property type="term" value="F:ATP hydrolysis activity"/>
    <property type="evidence" value="ECO:0007669"/>
    <property type="project" value="InterPro"/>
</dbReference>
<organism evidence="6 7">
    <name type="scientific">Halodesulfurarchaeum formicicum</name>
    <dbReference type="NCBI Taxonomy" id="1873524"/>
    <lineage>
        <taxon>Archaea</taxon>
        <taxon>Methanobacteriati</taxon>
        <taxon>Methanobacteriota</taxon>
        <taxon>Stenosarchaea group</taxon>
        <taxon>Halobacteria</taxon>
        <taxon>Halobacteriales</taxon>
        <taxon>Halobacteriaceae</taxon>
        <taxon>Halodesulfurarchaeum</taxon>
    </lineage>
</organism>
<dbReference type="InterPro" id="IPR013615">
    <property type="entry name" value="CbbQ_C"/>
</dbReference>
<dbReference type="Gene3D" id="3.40.50.300">
    <property type="entry name" value="P-loop containing nucleotide triphosphate hydrolases"/>
    <property type="match status" value="1"/>
</dbReference>
<dbReference type="GeneID" id="30418276"/>